<dbReference type="AlphaFoldDB" id="A0A810L4E4"/>
<name>A0A810L4E4_9ACTN</name>
<gene>
    <name evidence="2" type="ORF">Asera_39770</name>
</gene>
<reference evidence="2" key="1">
    <citation type="submission" date="2020-08" db="EMBL/GenBank/DDBJ databases">
        <title>Whole genome shotgun sequence of Actinocatenispora sera NBRC 101916.</title>
        <authorList>
            <person name="Komaki H."/>
            <person name="Tamura T."/>
        </authorList>
    </citation>
    <scope>NUCLEOTIDE SEQUENCE</scope>
    <source>
        <strain evidence="2">NBRC 101916</strain>
    </source>
</reference>
<feature type="transmembrane region" description="Helical" evidence="1">
    <location>
        <begin position="30"/>
        <end position="47"/>
    </location>
</feature>
<keyword evidence="1" id="KW-1133">Transmembrane helix</keyword>
<proteinExistence type="predicted"/>
<dbReference type="Proteomes" id="UP000680750">
    <property type="component" value="Chromosome"/>
</dbReference>
<dbReference type="EMBL" id="AP023354">
    <property type="protein sequence ID" value="BCJ29869.1"/>
    <property type="molecule type" value="Genomic_DNA"/>
</dbReference>
<protein>
    <submittedName>
        <fullName evidence="2">Membrane protein</fullName>
    </submittedName>
</protein>
<evidence type="ECO:0000313" key="2">
    <source>
        <dbReference type="EMBL" id="BCJ29869.1"/>
    </source>
</evidence>
<keyword evidence="1" id="KW-0472">Membrane</keyword>
<organism evidence="2 3">
    <name type="scientific">Actinocatenispora sera</name>
    <dbReference type="NCBI Taxonomy" id="390989"/>
    <lineage>
        <taxon>Bacteria</taxon>
        <taxon>Bacillati</taxon>
        <taxon>Actinomycetota</taxon>
        <taxon>Actinomycetes</taxon>
        <taxon>Micromonosporales</taxon>
        <taxon>Micromonosporaceae</taxon>
        <taxon>Actinocatenispora</taxon>
    </lineage>
</organism>
<keyword evidence="1" id="KW-0812">Transmembrane</keyword>
<dbReference type="KEGG" id="aser:Asera_39770"/>
<evidence type="ECO:0000313" key="3">
    <source>
        <dbReference type="Proteomes" id="UP000680750"/>
    </source>
</evidence>
<sequence length="142" mass="15777">MPLWFWPAGLALGALLAALFDGPLSRYPGWPAYVVVLGLVVAGLWWWGRIRLAVTDTEFIIDDARLPRSVIAAVEPLGADDKRRLLSVDAHPLAFVIQRPWISGAVRIVLDDPQDPTPYWIVSSRHPQRLADALHRTADQPA</sequence>
<dbReference type="InterPro" id="IPR021443">
    <property type="entry name" value="DUF3093"/>
</dbReference>
<dbReference type="Pfam" id="PF11292">
    <property type="entry name" value="DUF3093"/>
    <property type="match status" value="1"/>
</dbReference>
<evidence type="ECO:0000256" key="1">
    <source>
        <dbReference type="SAM" id="Phobius"/>
    </source>
</evidence>
<accession>A0A810L4E4</accession>
<keyword evidence="3" id="KW-1185">Reference proteome</keyword>